<dbReference type="Proteomes" id="UP001158576">
    <property type="component" value="Chromosome XSR"/>
</dbReference>
<reference evidence="1 2" key="1">
    <citation type="submission" date="2021-04" db="EMBL/GenBank/DDBJ databases">
        <authorList>
            <person name="Bliznina A."/>
        </authorList>
    </citation>
    <scope>NUCLEOTIDE SEQUENCE [LARGE SCALE GENOMIC DNA]</scope>
</reference>
<evidence type="ECO:0000313" key="1">
    <source>
        <dbReference type="EMBL" id="CAG5096444.1"/>
    </source>
</evidence>
<evidence type="ECO:0000313" key="2">
    <source>
        <dbReference type="Proteomes" id="UP001158576"/>
    </source>
</evidence>
<proteinExistence type="predicted"/>
<dbReference type="EMBL" id="OU015569">
    <property type="protein sequence ID" value="CAG5096444.1"/>
    <property type="molecule type" value="Genomic_DNA"/>
</dbReference>
<gene>
    <name evidence="1" type="ORF">OKIOD_LOCUS6179</name>
</gene>
<name>A0ABN7SAC7_OIKDI</name>
<organism evidence="1 2">
    <name type="scientific">Oikopleura dioica</name>
    <name type="common">Tunicate</name>
    <dbReference type="NCBI Taxonomy" id="34765"/>
    <lineage>
        <taxon>Eukaryota</taxon>
        <taxon>Metazoa</taxon>
        <taxon>Chordata</taxon>
        <taxon>Tunicata</taxon>
        <taxon>Appendicularia</taxon>
        <taxon>Copelata</taxon>
        <taxon>Oikopleuridae</taxon>
        <taxon>Oikopleura</taxon>
    </lineage>
</organism>
<accession>A0ABN7SAC7</accession>
<sequence length="148" mass="16468">MISQRPAVIEKRLIRMKILDTLLAAVALGNTIREDDGSSPNSNTIIMINMNAANVQMNMGDFTDTGASEGIFTDSKSWQYVSPNNREKIDDVMAMPSVQAGVEVLGKNMPGFNTFYDAMLVSVPEETTEKKGFWQRTREDCPVMSRIL</sequence>
<keyword evidence="2" id="KW-1185">Reference proteome</keyword>
<protein>
    <submittedName>
        <fullName evidence="1">Oidioi.mRNA.OKI2018_I69.XSR.g14621.t1.cds</fullName>
    </submittedName>
</protein>